<evidence type="ECO:0008006" key="6">
    <source>
        <dbReference type="Google" id="ProtNLM"/>
    </source>
</evidence>
<dbReference type="Proteomes" id="UP000035996">
    <property type="component" value="Unassembled WGS sequence"/>
</dbReference>
<feature type="compositionally biased region" description="Polar residues" evidence="3">
    <location>
        <begin position="28"/>
        <end position="37"/>
    </location>
</feature>
<evidence type="ECO:0000313" key="4">
    <source>
        <dbReference type="EMBL" id="KMM39710.1"/>
    </source>
</evidence>
<protein>
    <recommendedName>
        <fullName evidence="6">Peptidase C60 sortase A and B</fullName>
    </recommendedName>
</protein>
<feature type="active site" description="Proton donor/acceptor" evidence="2">
    <location>
        <position position="121"/>
    </location>
</feature>
<gene>
    <name evidence="4" type="ORF">AB986_08930</name>
</gene>
<evidence type="ECO:0000256" key="2">
    <source>
        <dbReference type="PIRSR" id="PIRSR605754-1"/>
    </source>
</evidence>
<dbReference type="Pfam" id="PF04203">
    <property type="entry name" value="Sortase"/>
    <property type="match status" value="1"/>
</dbReference>
<keyword evidence="5" id="KW-1185">Reference proteome</keyword>
<dbReference type="CDD" id="cd05829">
    <property type="entry name" value="Sortase_F"/>
    <property type="match status" value="1"/>
</dbReference>
<dbReference type="SUPFAM" id="SSF63817">
    <property type="entry name" value="Sortase"/>
    <property type="match status" value="1"/>
</dbReference>
<evidence type="ECO:0000256" key="1">
    <source>
        <dbReference type="ARBA" id="ARBA00022801"/>
    </source>
</evidence>
<proteinExistence type="predicted"/>
<dbReference type="EMBL" id="LELK01000001">
    <property type="protein sequence ID" value="KMM39710.1"/>
    <property type="molecule type" value="Genomic_DNA"/>
</dbReference>
<dbReference type="InterPro" id="IPR042001">
    <property type="entry name" value="Sortase_F"/>
</dbReference>
<dbReference type="GO" id="GO:0016787">
    <property type="term" value="F:hydrolase activity"/>
    <property type="evidence" value="ECO:0007669"/>
    <property type="project" value="UniProtKB-KW"/>
</dbReference>
<sequence length="210" mass="22736">MIFLLTTISGNTVVKPPTLASAKENSLKVEQNTGSQEESAEEADPSIVVPDYKPDQSPVKGTEALTPVTIEIPSIHLNAPIQNVGRTKDGSMGVPDEINTVGWYGPGYKPGETGNAVLAGHVDGNSKPGAFYFLKEMKKGDVVIVKGEDGEKLEFQVTGIESYTPEDSPLQRIFGYSSQTNLNLITCTGTFNRKSGHYEERLVVYTELVE</sequence>
<dbReference type="InterPro" id="IPR005754">
    <property type="entry name" value="Sortase"/>
</dbReference>
<feature type="active site" description="Acyl-thioester intermediate" evidence="2">
    <location>
        <position position="187"/>
    </location>
</feature>
<keyword evidence="1" id="KW-0378">Hydrolase</keyword>
<evidence type="ECO:0000313" key="5">
    <source>
        <dbReference type="Proteomes" id="UP000035996"/>
    </source>
</evidence>
<dbReference type="Gene3D" id="2.40.260.10">
    <property type="entry name" value="Sortase"/>
    <property type="match status" value="1"/>
</dbReference>
<comment type="caution">
    <text evidence="4">The sequence shown here is derived from an EMBL/GenBank/DDBJ whole genome shotgun (WGS) entry which is preliminary data.</text>
</comment>
<feature type="region of interest" description="Disordered" evidence="3">
    <location>
        <begin position="18"/>
        <end position="59"/>
    </location>
</feature>
<dbReference type="InterPro" id="IPR023365">
    <property type="entry name" value="Sortase_dom-sf"/>
</dbReference>
<accession>A0A0J6D303</accession>
<dbReference type="AlphaFoldDB" id="A0A0J6D303"/>
<name>A0A0J6D303_9BACL</name>
<organism evidence="4 5">
    <name type="scientific">Guptibacillus hwajinpoensis</name>
    <dbReference type="NCBI Taxonomy" id="208199"/>
    <lineage>
        <taxon>Bacteria</taxon>
        <taxon>Bacillati</taxon>
        <taxon>Bacillota</taxon>
        <taxon>Bacilli</taxon>
        <taxon>Bacillales</taxon>
        <taxon>Guptibacillaceae</taxon>
        <taxon>Guptibacillus</taxon>
    </lineage>
</organism>
<dbReference type="STRING" id="157733.AB986_08930"/>
<reference evidence="4" key="1">
    <citation type="submission" date="2015-06" db="EMBL/GenBank/DDBJ databases">
        <authorList>
            <person name="Liu B."/>
            <person name="Wang J."/>
            <person name="Zhu Y."/>
            <person name="Liu G."/>
            <person name="Chen Q."/>
            <person name="Zheng C."/>
            <person name="Che J."/>
            <person name="Ge C."/>
            <person name="Shi H."/>
            <person name="Pan Z."/>
            <person name="Liu X."/>
        </authorList>
    </citation>
    <scope>NUCLEOTIDE SEQUENCE [LARGE SCALE GENOMIC DNA]</scope>
    <source>
        <strain evidence="4">DSM 16346</strain>
    </source>
</reference>
<evidence type="ECO:0000256" key="3">
    <source>
        <dbReference type="SAM" id="MobiDB-lite"/>
    </source>
</evidence>